<dbReference type="Proteomes" id="UP000295453">
    <property type="component" value="Unassembled WGS sequence"/>
</dbReference>
<reference evidence="1 2" key="1">
    <citation type="submission" date="2019-03" db="EMBL/GenBank/DDBJ databases">
        <authorList>
            <person name="Kim M.K.M."/>
        </authorList>
    </citation>
    <scope>NUCLEOTIDE SEQUENCE [LARGE SCALE GENOMIC DNA]</scope>
    <source>
        <strain evidence="1 2">18JY15-6</strain>
    </source>
</reference>
<dbReference type="OrthoDB" id="4711815at2"/>
<organism evidence="1 2">
    <name type="scientific">Nocardioides jejuensis</name>
    <dbReference type="NCBI Taxonomy" id="2502782"/>
    <lineage>
        <taxon>Bacteria</taxon>
        <taxon>Bacillati</taxon>
        <taxon>Actinomycetota</taxon>
        <taxon>Actinomycetes</taxon>
        <taxon>Propionibacteriales</taxon>
        <taxon>Nocardioidaceae</taxon>
        <taxon>Nocardioides</taxon>
    </lineage>
</organism>
<dbReference type="RefSeq" id="WP_131585517.1">
    <property type="nucleotide sequence ID" value="NZ_SJZJ01000033.1"/>
</dbReference>
<dbReference type="AlphaFoldDB" id="A0A4R1BWB5"/>
<name>A0A4R1BWB5_9ACTN</name>
<dbReference type="EMBL" id="SJZJ01000033">
    <property type="protein sequence ID" value="TCJ21525.1"/>
    <property type="molecule type" value="Genomic_DNA"/>
</dbReference>
<gene>
    <name evidence="1" type="ORF">EPD65_14875</name>
</gene>
<accession>A0A4R1BWB5</accession>
<proteinExistence type="predicted"/>
<keyword evidence="2" id="KW-1185">Reference proteome</keyword>
<protein>
    <submittedName>
        <fullName evidence="1">Uncharacterized protein</fullName>
    </submittedName>
</protein>
<sequence length="213" mass="22392">MSQRAVATVIGDVVGSRHATSRVDLHDRLTRLVAAVNADAAPVTPLRITVGDEYQGAFASVGAALAAVRRIQRAAGGEIDLRHGIGWGEVSVLADEPRVEDGPGWWAAREAIEAVAADQQRAGLRHLRTAYRCASGETGPAVEAVNAALMLRDQAYGALAPRSVSVLHGLMDGRSQRDIAEAEGVSPSAISQRVRHDGIAVILAADELLGRLT</sequence>
<dbReference type="Pfam" id="PF16264">
    <property type="entry name" value="SatD"/>
    <property type="match status" value="1"/>
</dbReference>
<evidence type="ECO:0000313" key="2">
    <source>
        <dbReference type="Proteomes" id="UP000295453"/>
    </source>
</evidence>
<dbReference type="InterPro" id="IPR032580">
    <property type="entry name" value="SatD"/>
</dbReference>
<comment type="caution">
    <text evidence="1">The sequence shown here is derived from an EMBL/GenBank/DDBJ whole genome shotgun (WGS) entry which is preliminary data.</text>
</comment>
<evidence type="ECO:0000313" key="1">
    <source>
        <dbReference type="EMBL" id="TCJ21525.1"/>
    </source>
</evidence>